<evidence type="ECO:0000313" key="2">
    <source>
        <dbReference type="EMBL" id="PTX59385.1"/>
    </source>
</evidence>
<comment type="caution">
    <text evidence="2">The sequence shown here is derived from an EMBL/GenBank/DDBJ whole genome shotgun (WGS) entry which is preliminary data.</text>
</comment>
<feature type="transmembrane region" description="Helical" evidence="1">
    <location>
        <begin position="137"/>
        <end position="156"/>
    </location>
</feature>
<dbReference type="AlphaFoldDB" id="A0A2T6BTH0"/>
<reference evidence="2 3" key="1">
    <citation type="submission" date="2018-04" db="EMBL/GenBank/DDBJ databases">
        <title>Genomic Encyclopedia of Archaeal and Bacterial Type Strains, Phase II (KMG-II): from individual species to whole genera.</title>
        <authorList>
            <person name="Goeker M."/>
        </authorList>
    </citation>
    <scope>NUCLEOTIDE SEQUENCE [LARGE SCALE GENOMIC DNA]</scope>
    <source>
        <strain evidence="2 3">DSM 45787</strain>
    </source>
</reference>
<dbReference type="RefSeq" id="WP_108023701.1">
    <property type="nucleotide sequence ID" value="NZ_QBKR01000012.1"/>
</dbReference>
<keyword evidence="1" id="KW-0472">Membrane</keyword>
<dbReference type="Pfam" id="PF05975">
    <property type="entry name" value="EcsB"/>
    <property type="match status" value="1"/>
</dbReference>
<feature type="transmembrane region" description="Helical" evidence="1">
    <location>
        <begin position="56"/>
        <end position="73"/>
    </location>
</feature>
<protein>
    <submittedName>
        <fullName evidence="2">ABC-2 type transport system permease protein</fullName>
    </submittedName>
</protein>
<dbReference type="PIRSF" id="PIRSF037259">
    <property type="entry name" value="EcsB_ABC"/>
    <property type="match status" value="1"/>
</dbReference>
<keyword evidence="1" id="KW-1133">Transmembrane helix</keyword>
<proteinExistence type="predicted"/>
<dbReference type="InterPro" id="IPR010288">
    <property type="entry name" value="EcsB_ABC"/>
</dbReference>
<keyword evidence="1" id="KW-0812">Transmembrane</keyword>
<feature type="transmembrane region" description="Helical" evidence="1">
    <location>
        <begin position="309"/>
        <end position="326"/>
    </location>
</feature>
<evidence type="ECO:0000313" key="3">
    <source>
        <dbReference type="Proteomes" id="UP000244240"/>
    </source>
</evidence>
<evidence type="ECO:0000256" key="1">
    <source>
        <dbReference type="SAM" id="Phobius"/>
    </source>
</evidence>
<keyword evidence="3" id="KW-1185">Reference proteome</keyword>
<feature type="transmembrane region" description="Helical" evidence="1">
    <location>
        <begin position="187"/>
        <end position="205"/>
    </location>
</feature>
<name>A0A2T6BTH0_9BACL</name>
<gene>
    <name evidence="2" type="ORF">C8P63_11281</name>
</gene>
<feature type="transmembrane region" description="Helical" evidence="1">
    <location>
        <begin position="352"/>
        <end position="372"/>
    </location>
</feature>
<feature type="transmembrane region" description="Helical" evidence="1">
    <location>
        <begin position="283"/>
        <end position="303"/>
    </location>
</feature>
<accession>A0A2T6BTH0</accession>
<dbReference type="GO" id="GO:0016020">
    <property type="term" value="C:membrane"/>
    <property type="evidence" value="ECO:0007669"/>
    <property type="project" value="InterPro"/>
</dbReference>
<sequence length="409" mass="48252">MRPIESLFLERMKHAWKKGGRYAALIAKGLHFLPIFLLISLYFGYKWLLAELPEDFPVSLLLTVLFTWTLSSTRIRTYVQKADPVFLFPDLDGLKGYFRRSLIYSAAMQSLKIWLVTVFLSPLYLTRVGEVAGLGSAWALLTLLKIWNIGIVWLEIHREDRRGVHAFLRWGTNGLITWWLFSGQWFGWPLVIGGIWLGWLTLHHIRFRSPRHLIPWETLMRWEERTVSAYYRLANQFIDVPHIGNDVTPRPVFSLLFRRLPSRPENTYLFLYLRTFFRYREPFGVFVRLTLVTAVLLACLPAAGWFSAFILLTGLYVTGIQLPWIRRIHRYQPWFRLYPLPEKQKRTDCSRLAFWLLGAQSSLALLPQYWAWNSPLPFLLPILLLGWGAAWFLSWIYLPRRLHKRSSLR</sequence>
<dbReference type="Proteomes" id="UP000244240">
    <property type="component" value="Unassembled WGS sequence"/>
</dbReference>
<dbReference type="EMBL" id="QBKR01000012">
    <property type="protein sequence ID" value="PTX59385.1"/>
    <property type="molecule type" value="Genomic_DNA"/>
</dbReference>
<organism evidence="2 3">
    <name type="scientific">Melghirimyces profundicolus</name>
    <dbReference type="NCBI Taxonomy" id="1242148"/>
    <lineage>
        <taxon>Bacteria</taxon>
        <taxon>Bacillati</taxon>
        <taxon>Bacillota</taxon>
        <taxon>Bacilli</taxon>
        <taxon>Bacillales</taxon>
        <taxon>Thermoactinomycetaceae</taxon>
        <taxon>Melghirimyces</taxon>
    </lineage>
</organism>
<feature type="transmembrane region" description="Helical" evidence="1">
    <location>
        <begin position="163"/>
        <end position="181"/>
    </location>
</feature>
<dbReference type="OrthoDB" id="2447941at2"/>
<feature type="transmembrane region" description="Helical" evidence="1">
    <location>
        <begin position="102"/>
        <end position="125"/>
    </location>
</feature>
<feature type="transmembrane region" description="Helical" evidence="1">
    <location>
        <begin position="378"/>
        <end position="398"/>
    </location>
</feature>
<feature type="transmembrane region" description="Helical" evidence="1">
    <location>
        <begin position="21"/>
        <end position="44"/>
    </location>
</feature>